<dbReference type="AlphaFoldDB" id="U7D3A7"/>
<sequence length="55" mass="6624">MGDIQKDYIATELFQQSLISRTELAEFKAQEEALYEVFEYTRDYNEKKSDIRKKI</sequence>
<dbReference type="RefSeq" id="WP_022637530.1">
    <property type="nucleotide sequence ID" value="NZ_ASJR01000023.1"/>
</dbReference>
<proteinExistence type="predicted"/>
<evidence type="ECO:0000313" key="1">
    <source>
        <dbReference type="EMBL" id="ERP30989.1"/>
    </source>
</evidence>
<name>U7D3A7_9BACT</name>
<reference evidence="1 2" key="1">
    <citation type="journal article" date="2013" name="Environ. Microbiol.">
        <title>Genome analysis of Chitinivibrio alkaliphilus gen. nov., sp. nov., a novel extremely haloalkaliphilic anaerobic chitinolytic bacterium from the candidate phylum Termite Group 3.</title>
        <authorList>
            <person name="Sorokin D.Y."/>
            <person name="Gumerov V.M."/>
            <person name="Rakitin A.L."/>
            <person name="Beletsky A.V."/>
            <person name="Damste J.S."/>
            <person name="Muyzer G."/>
            <person name="Mardanov A.V."/>
            <person name="Ravin N.V."/>
        </authorList>
    </citation>
    <scope>NUCLEOTIDE SEQUENCE [LARGE SCALE GENOMIC DNA]</scope>
    <source>
        <strain evidence="1 2">ACht1</strain>
    </source>
</reference>
<gene>
    <name evidence="1" type="ORF">CALK_2126</name>
</gene>
<organism evidence="1 2">
    <name type="scientific">Chitinivibrio alkaliphilus ACht1</name>
    <dbReference type="NCBI Taxonomy" id="1313304"/>
    <lineage>
        <taxon>Bacteria</taxon>
        <taxon>Pseudomonadati</taxon>
        <taxon>Fibrobacterota</taxon>
        <taxon>Chitinivibrionia</taxon>
        <taxon>Chitinivibrionales</taxon>
        <taxon>Chitinivibrionaceae</taxon>
        <taxon>Chitinivibrio</taxon>
    </lineage>
</organism>
<accession>U7D3A7</accession>
<keyword evidence="2" id="KW-1185">Reference proteome</keyword>
<dbReference type="STRING" id="1313304.CALK_2126"/>
<protein>
    <submittedName>
        <fullName evidence="1">Uncharacterized protein</fullName>
    </submittedName>
</protein>
<dbReference type="EMBL" id="ASJR01000023">
    <property type="protein sequence ID" value="ERP30989.1"/>
    <property type="molecule type" value="Genomic_DNA"/>
</dbReference>
<comment type="caution">
    <text evidence="1">The sequence shown here is derived from an EMBL/GenBank/DDBJ whole genome shotgun (WGS) entry which is preliminary data.</text>
</comment>
<dbReference type="Proteomes" id="UP000017148">
    <property type="component" value="Unassembled WGS sequence"/>
</dbReference>
<evidence type="ECO:0000313" key="2">
    <source>
        <dbReference type="Proteomes" id="UP000017148"/>
    </source>
</evidence>